<accession>A0A7J3X718</accession>
<gene>
    <name evidence="1" type="ORF">ENM88_03635</name>
</gene>
<dbReference type="AlphaFoldDB" id="A0A7J3X718"/>
<protein>
    <submittedName>
        <fullName evidence="1">Uncharacterized protein</fullName>
    </submittedName>
</protein>
<reference evidence="1" key="1">
    <citation type="journal article" date="2020" name="mSystems">
        <title>Genome- and Community-Level Interaction Insights into Carbon Utilization and Element Cycling Functions of Hydrothermarchaeota in Hydrothermal Sediment.</title>
        <authorList>
            <person name="Zhou Z."/>
            <person name="Liu Y."/>
            <person name="Xu W."/>
            <person name="Pan J."/>
            <person name="Luo Z.H."/>
            <person name="Li M."/>
        </authorList>
    </citation>
    <scope>NUCLEOTIDE SEQUENCE [LARGE SCALE GENOMIC DNA]</scope>
    <source>
        <strain evidence="1">SpSt-1125</strain>
    </source>
</reference>
<comment type="caution">
    <text evidence="1">The sequence shown here is derived from an EMBL/GenBank/DDBJ whole genome shotgun (WGS) entry which is preliminary data.</text>
</comment>
<name>A0A7J3X718_THEPE</name>
<evidence type="ECO:0000313" key="1">
    <source>
        <dbReference type="EMBL" id="HHP04825.1"/>
    </source>
</evidence>
<sequence length="81" mass="9316">MFGIFKRRPKDPLEALIDLAVELETLSTKLDWGLLRPATPEAREKLLELEEEAFKAFEEGRFEPAYAERVRARASQLLARA</sequence>
<organism evidence="1">
    <name type="scientific">Thermofilum pendens</name>
    <dbReference type="NCBI Taxonomy" id="2269"/>
    <lineage>
        <taxon>Archaea</taxon>
        <taxon>Thermoproteota</taxon>
        <taxon>Thermoprotei</taxon>
        <taxon>Thermofilales</taxon>
        <taxon>Thermofilaceae</taxon>
        <taxon>Thermofilum</taxon>
    </lineage>
</organism>
<dbReference type="EMBL" id="DRZM01000113">
    <property type="protein sequence ID" value="HHP04825.1"/>
    <property type="molecule type" value="Genomic_DNA"/>
</dbReference>
<proteinExistence type="predicted"/>